<dbReference type="InterPro" id="IPR011991">
    <property type="entry name" value="ArsR-like_HTH"/>
</dbReference>
<dbReference type="CDD" id="cd00090">
    <property type="entry name" value="HTH_ARSR"/>
    <property type="match status" value="1"/>
</dbReference>
<dbReference type="AlphaFoldDB" id="A0A1M7HIM0"/>
<dbReference type="InterPro" id="IPR001845">
    <property type="entry name" value="HTH_ArsR_DNA-bd_dom"/>
</dbReference>
<dbReference type="InterPro" id="IPR036388">
    <property type="entry name" value="WH-like_DNA-bd_sf"/>
</dbReference>
<evidence type="ECO:0000256" key="1">
    <source>
        <dbReference type="ARBA" id="ARBA00023015"/>
    </source>
</evidence>
<keyword evidence="3" id="KW-0804">Transcription</keyword>
<reference evidence="5 6" key="1">
    <citation type="submission" date="2016-11" db="EMBL/GenBank/DDBJ databases">
        <authorList>
            <person name="Jaros S."/>
            <person name="Januszkiewicz K."/>
            <person name="Wedrychowicz H."/>
        </authorList>
    </citation>
    <scope>NUCLEOTIDE SEQUENCE [LARGE SCALE GENOMIC DNA]</scope>
    <source>
        <strain evidence="5 6">DSM 46144</strain>
    </source>
</reference>
<dbReference type="RefSeq" id="WP_073250502.1">
    <property type="nucleotide sequence ID" value="NZ_FRCS01000001.1"/>
</dbReference>
<keyword evidence="2" id="KW-0238">DNA-binding</keyword>
<keyword evidence="1" id="KW-0805">Transcription regulation</keyword>
<organism evidence="5 6">
    <name type="scientific">Cryptosporangium aurantiacum</name>
    <dbReference type="NCBI Taxonomy" id="134849"/>
    <lineage>
        <taxon>Bacteria</taxon>
        <taxon>Bacillati</taxon>
        <taxon>Actinomycetota</taxon>
        <taxon>Actinomycetes</taxon>
        <taxon>Cryptosporangiales</taxon>
        <taxon>Cryptosporangiaceae</taxon>
        <taxon>Cryptosporangium</taxon>
    </lineage>
</organism>
<dbReference type="OrthoDB" id="7945987at2"/>
<feature type="domain" description="HTH arsR-type" evidence="4">
    <location>
        <begin position="11"/>
        <end position="90"/>
    </location>
</feature>
<name>A0A1M7HIM0_9ACTN</name>
<dbReference type="SUPFAM" id="SSF46785">
    <property type="entry name" value="Winged helix' DNA-binding domain"/>
    <property type="match status" value="1"/>
</dbReference>
<dbReference type="PANTHER" id="PTHR33154:SF33">
    <property type="entry name" value="TRANSCRIPTIONAL REPRESSOR SDPR"/>
    <property type="match status" value="1"/>
</dbReference>
<dbReference type="PANTHER" id="PTHR33154">
    <property type="entry name" value="TRANSCRIPTIONAL REGULATOR, ARSR FAMILY"/>
    <property type="match status" value="1"/>
</dbReference>
<evidence type="ECO:0000259" key="4">
    <source>
        <dbReference type="SMART" id="SM00418"/>
    </source>
</evidence>
<proteinExistence type="predicted"/>
<evidence type="ECO:0000313" key="5">
    <source>
        <dbReference type="EMBL" id="SHM28304.1"/>
    </source>
</evidence>
<dbReference type="STRING" id="134849.SAMN05443668_101200"/>
<dbReference type="InterPro" id="IPR051081">
    <property type="entry name" value="HTH_MetalResp_TranReg"/>
</dbReference>
<dbReference type="GO" id="GO:0003700">
    <property type="term" value="F:DNA-binding transcription factor activity"/>
    <property type="evidence" value="ECO:0007669"/>
    <property type="project" value="InterPro"/>
</dbReference>
<gene>
    <name evidence="5" type="ORF">SAMN05443668_101200</name>
</gene>
<accession>A0A1M7HIM0</accession>
<protein>
    <submittedName>
        <fullName evidence="5">Helix-turn-helix domain-containing protein</fullName>
    </submittedName>
</protein>
<evidence type="ECO:0000256" key="3">
    <source>
        <dbReference type="ARBA" id="ARBA00023163"/>
    </source>
</evidence>
<dbReference type="Proteomes" id="UP000184440">
    <property type="component" value="Unassembled WGS sequence"/>
</dbReference>
<dbReference type="GO" id="GO:0003677">
    <property type="term" value="F:DNA binding"/>
    <property type="evidence" value="ECO:0007669"/>
    <property type="project" value="UniProtKB-KW"/>
</dbReference>
<dbReference type="InterPro" id="IPR036390">
    <property type="entry name" value="WH_DNA-bd_sf"/>
</dbReference>
<sequence length="161" mass="17634">MDEHLEISDAAQYKALGHPLRHRLLFALGTEAATISQLAKALDQRKGNIAHHLGVLQEAGLVRIVETRQVRGGTEHYYRRSARRLSFTGPDAASQGPILMRAVADELAIAEPVGSRLRNVRLTAEQAATVAAALEKMIDDLQDAGDDAERYGLLVTVYKPR</sequence>
<dbReference type="EMBL" id="FRCS01000001">
    <property type="protein sequence ID" value="SHM28304.1"/>
    <property type="molecule type" value="Genomic_DNA"/>
</dbReference>
<keyword evidence="6" id="KW-1185">Reference proteome</keyword>
<dbReference type="SMART" id="SM00418">
    <property type="entry name" value="HTH_ARSR"/>
    <property type="match status" value="1"/>
</dbReference>
<dbReference type="Pfam" id="PF12840">
    <property type="entry name" value="HTH_20"/>
    <property type="match status" value="1"/>
</dbReference>
<dbReference type="Gene3D" id="1.10.10.10">
    <property type="entry name" value="Winged helix-like DNA-binding domain superfamily/Winged helix DNA-binding domain"/>
    <property type="match status" value="1"/>
</dbReference>
<evidence type="ECO:0000256" key="2">
    <source>
        <dbReference type="ARBA" id="ARBA00023125"/>
    </source>
</evidence>
<evidence type="ECO:0000313" key="6">
    <source>
        <dbReference type="Proteomes" id="UP000184440"/>
    </source>
</evidence>